<feature type="transmembrane region" description="Helical" evidence="1">
    <location>
        <begin position="5"/>
        <end position="23"/>
    </location>
</feature>
<comment type="caution">
    <text evidence="3">The sequence shown here is derived from an EMBL/GenBank/DDBJ whole genome shotgun (WGS) entry which is preliminary data.</text>
</comment>
<accession>A0A2V1INE7</accession>
<name>A0A2V1INE7_9BACT</name>
<feature type="transmembrane region" description="Helical" evidence="1">
    <location>
        <begin position="200"/>
        <end position="219"/>
    </location>
</feature>
<feature type="transmembrane region" description="Helical" evidence="1">
    <location>
        <begin position="259"/>
        <end position="281"/>
    </location>
</feature>
<feature type="transmembrane region" description="Helical" evidence="1">
    <location>
        <begin position="122"/>
        <end position="140"/>
    </location>
</feature>
<dbReference type="Pfam" id="PF01757">
    <property type="entry name" value="Acyl_transf_3"/>
    <property type="match status" value="1"/>
</dbReference>
<evidence type="ECO:0000313" key="3">
    <source>
        <dbReference type="EMBL" id="PWB02500.1"/>
    </source>
</evidence>
<dbReference type="InterPro" id="IPR002656">
    <property type="entry name" value="Acyl_transf_3_dom"/>
</dbReference>
<dbReference type="PANTHER" id="PTHR37312:SF1">
    <property type="entry name" value="MEMBRANE-BOUND ACYLTRANSFERASE YKRP-RELATED"/>
    <property type="match status" value="1"/>
</dbReference>
<feature type="domain" description="Acyltransferase 3" evidence="2">
    <location>
        <begin position="6"/>
        <end position="281"/>
    </location>
</feature>
<dbReference type="Proteomes" id="UP000244905">
    <property type="component" value="Unassembled WGS sequence"/>
</dbReference>
<feature type="transmembrane region" description="Helical" evidence="1">
    <location>
        <begin position="98"/>
        <end position="115"/>
    </location>
</feature>
<feature type="transmembrane region" description="Helical" evidence="1">
    <location>
        <begin position="29"/>
        <end position="52"/>
    </location>
</feature>
<evidence type="ECO:0000259" key="2">
    <source>
        <dbReference type="Pfam" id="PF01757"/>
    </source>
</evidence>
<proteinExistence type="predicted"/>
<keyword evidence="3" id="KW-0012">Acyltransferase</keyword>
<feature type="transmembrane region" description="Helical" evidence="1">
    <location>
        <begin position="152"/>
        <end position="170"/>
    </location>
</feature>
<sequence length="297" mass="33786">MERKTFIDVAKGIAMILVVMQHIGAPQDIGLQFLCKLDVPIFFLCSGWLAYKQNINLIDSLKKAFTRLLVPFILACLAASMFYKENCIEIFISSGKHGYWFLEALFLMFIIFWGIYRTTWSLIGGAIIVEIALLAITKYAPDSINDILVIPYLSRYFPCFIAGSVLRLYNMENINKWVSCSFLCIALVGLAYSMESTNISFIFHVCGYLCGAVIAFFVIKGFEHNLPCNRWIGYVGRYSLNVYILHFYFVPYIPRMSDWFIVNLALVLTIAIMVVIISIVVGKILTYTTPLDKVLTP</sequence>
<protein>
    <submittedName>
        <fullName evidence="3">Acyltransferase</fullName>
    </submittedName>
</protein>
<dbReference type="RefSeq" id="WP_107032157.1">
    <property type="nucleotide sequence ID" value="NZ_PUEC01000012.1"/>
</dbReference>
<gene>
    <name evidence="3" type="ORF">C5O23_06575</name>
</gene>
<organism evidence="3 4">
    <name type="scientific">Duncaniella muris</name>
    <dbReference type="NCBI Taxonomy" id="2094150"/>
    <lineage>
        <taxon>Bacteria</taxon>
        <taxon>Pseudomonadati</taxon>
        <taxon>Bacteroidota</taxon>
        <taxon>Bacteroidia</taxon>
        <taxon>Bacteroidales</taxon>
        <taxon>Muribaculaceae</taxon>
        <taxon>Duncaniella</taxon>
    </lineage>
</organism>
<feature type="transmembrane region" description="Helical" evidence="1">
    <location>
        <begin position="177"/>
        <end position="194"/>
    </location>
</feature>
<keyword evidence="3" id="KW-0808">Transferase</keyword>
<dbReference type="GO" id="GO:0016747">
    <property type="term" value="F:acyltransferase activity, transferring groups other than amino-acyl groups"/>
    <property type="evidence" value="ECO:0007669"/>
    <property type="project" value="InterPro"/>
</dbReference>
<dbReference type="GeneID" id="82526007"/>
<keyword evidence="1" id="KW-1133">Transmembrane helix</keyword>
<keyword evidence="1" id="KW-0472">Membrane</keyword>
<reference evidence="4" key="1">
    <citation type="submission" date="2018-02" db="EMBL/GenBank/DDBJ databases">
        <authorList>
            <person name="Clavel T."/>
            <person name="Strowig T."/>
        </authorList>
    </citation>
    <scope>NUCLEOTIDE SEQUENCE [LARGE SCALE GENOMIC DNA]</scope>
    <source>
        <strain evidence="4">DSM 103720</strain>
    </source>
</reference>
<dbReference type="PANTHER" id="PTHR37312">
    <property type="entry name" value="MEMBRANE-BOUND ACYLTRANSFERASE YKRP-RELATED"/>
    <property type="match status" value="1"/>
</dbReference>
<dbReference type="EMBL" id="PUEC01000012">
    <property type="protein sequence ID" value="PWB02500.1"/>
    <property type="molecule type" value="Genomic_DNA"/>
</dbReference>
<evidence type="ECO:0000313" key="4">
    <source>
        <dbReference type="Proteomes" id="UP000244905"/>
    </source>
</evidence>
<feature type="transmembrane region" description="Helical" evidence="1">
    <location>
        <begin position="64"/>
        <end position="83"/>
    </location>
</feature>
<keyword evidence="1" id="KW-0812">Transmembrane</keyword>
<dbReference type="AlphaFoldDB" id="A0A2V1INE7"/>
<dbReference type="InterPro" id="IPR052734">
    <property type="entry name" value="Nod_factor_acetyltransferase"/>
</dbReference>
<keyword evidence="4" id="KW-1185">Reference proteome</keyword>
<evidence type="ECO:0000256" key="1">
    <source>
        <dbReference type="SAM" id="Phobius"/>
    </source>
</evidence>
<feature type="transmembrane region" description="Helical" evidence="1">
    <location>
        <begin position="231"/>
        <end position="253"/>
    </location>
</feature>